<evidence type="ECO:0000256" key="1">
    <source>
        <dbReference type="SAM" id="Phobius"/>
    </source>
</evidence>
<feature type="transmembrane region" description="Helical" evidence="1">
    <location>
        <begin position="12"/>
        <end position="33"/>
    </location>
</feature>
<keyword evidence="1" id="KW-0472">Membrane</keyword>
<keyword evidence="1" id="KW-1133">Transmembrane helix</keyword>
<organism evidence="2 3">
    <name type="scientific">Novosphingobium organovorum</name>
    <dbReference type="NCBI Taxonomy" id="2930092"/>
    <lineage>
        <taxon>Bacteria</taxon>
        <taxon>Pseudomonadati</taxon>
        <taxon>Pseudomonadota</taxon>
        <taxon>Alphaproteobacteria</taxon>
        <taxon>Sphingomonadales</taxon>
        <taxon>Sphingomonadaceae</taxon>
        <taxon>Novosphingobium</taxon>
    </lineage>
</organism>
<comment type="caution">
    <text evidence="2">The sequence shown here is derived from an EMBL/GenBank/DDBJ whole genome shotgun (WGS) entry which is preliminary data.</text>
</comment>
<protein>
    <recommendedName>
        <fullName evidence="4">Signal peptidase II</fullName>
    </recommendedName>
</protein>
<evidence type="ECO:0000313" key="3">
    <source>
        <dbReference type="Proteomes" id="UP001162881"/>
    </source>
</evidence>
<reference evidence="2" key="1">
    <citation type="submission" date="2022-03" db="EMBL/GenBank/DDBJ databases">
        <title>Identification of a novel bacterium isolated from mangrove sediments.</title>
        <authorList>
            <person name="Pan X."/>
        </authorList>
    </citation>
    <scope>NUCLEOTIDE SEQUENCE</scope>
    <source>
        <strain evidence="2">B1949</strain>
    </source>
</reference>
<evidence type="ECO:0000313" key="2">
    <source>
        <dbReference type="EMBL" id="MCJ2183506.1"/>
    </source>
</evidence>
<gene>
    <name evidence="2" type="ORF">MTR62_12510</name>
</gene>
<keyword evidence="3" id="KW-1185">Reference proteome</keyword>
<name>A0ABT0BEQ2_9SPHN</name>
<dbReference type="Proteomes" id="UP001162881">
    <property type="component" value="Unassembled WGS sequence"/>
</dbReference>
<proteinExistence type="predicted"/>
<accession>A0ABT0BEQ2</accession>
<keyword evidence="1" id="KW-0812">Transmembrane</keyword>
<sequence length="49" mass="5254">MFDASKTGFIWVFNPADVFIDVGIALLILCVVFGRGADTEVGHPRVTSA</sequence>
<evidence type="ECO:0008006" key="4">
    <source>
        <dbReference type="Google" id="ProtNLM"/>
    </source>
</evidence>
<dbReference type="EMBL" id="JALHLF010000049">
    <property type="protein sequence ID" value="MCJ2183506.1"/>
    <property type="molecule type" value="Genomic_DNA"/>
</dbReference>